<reference evidence="2" key="1">
    <citation type="journal article" date="2023" name="Mol. Phylogenet. Evol.">
        <title>Genome-scale phylogeny and comparative genomics of the fungal order Sordariales.</title>
        <authorList>
            <person name="Hensen N."/>
            <person name="Bonometti L."/>
            <person name="Westerberg I."/>
            <person name="Brannstrom I.O."/>
            <person name="Guillou S."/>
            <person name="Cros-Aarteil S."/>
            <person name="Calhoun S."/>
            <person name="Haridas S."/>
            <person name="Kuo A."/>
            <person name="Mondo S."/>
            <person name="Pangilinan J."/>
            <person name="Riley R."/>
            <person name="LaButti K."/>
            <person name="Andreopoulos B."/>
            <person name="Lipzen A."/>
            <person name="Chen C."/>
            <person name="Yan M."/>
            <person name="Daum C."/>
            <person name="Ng V."/>
            <person name="Clum A."/>
            <person name="Steindorff A."/>
            <person name="Ohm R.A."/>
            <person name="Martin F."/>
            <person name="Silar P."/>
            <person name="Natvig D.O."/>
            <person name="Lalanne C."/>
            <person name="Gautier V."/>
            <person name="Ament-Velasquez S.L."/>
            <person name="Kruys A."/>
            <person name="Hutchinson M.I."/>
            <person name="Powell A.J."/>
            <person name="Barry K."/>
            <person name="Miller A.N."/>
            <person name="Grigoriev I.V."/>
            <person name="Debuchy R."/>
            <person name="Gladieux P."/>
            <person name="Hiltunen Thoren M."/>
            <person name="Johannesson H."/>
        </authorList>
    </citation>
    <scope>NUCLEOTIDE SEQUENCE</scope>
    <source>
        <strain evidence="2">FGSC 1904</strain>
    </source>
</reference>
<feature type="compositionally biased region" description="Basic and acidic residues" evidence="1">
    <location>
        <begin position="234"/>
        <end position="246"/>
    </location>
</feature>
<accession>A0AAE0UGB4</accession>
<evidence type="ECO:0000313" key="3">
    <source>
        <dbReference type="Proteomes" id="UP001281003"/>
    </source>
</evidence>
<feature type="compositionally biased region" description="Low complexity" evidence="1">
    <location>
        <begin position="98"/>
        <end position="113"/>
    </location>
</feature>
<dbReference type="AlphaFoldDB" id="A0AAE0UGB4"/>
<reference evidence="2" key="2">
    <citation type="submission" date="2023-07" db="EMBL/GenBank/DDBJ databases">
        <authorList>
            <consortium name="Lawrence Berkeley National Laboratory"/>
            <person name="Haridas S."/>
            <person name="Hensen N."/>
            <person name="Bonometti L."/>
            <person name="Westerberg I."/>
            <person name="Brannstrom I.O."/>
            <person name="Guillou S."/>
            <person name="Cros-Aarteil S."/>
            <person name="Calhoun S."/>
            <person name="Kuo A."/>
            <person name="Mondo S."/>
            <person name="Pangilinan J."/>
            <person name="Riley R."/>
            <person name="LaButti K."/>
            <person name="Andreopoulos B."/>
            <person name="Lipzen A."/>
            <person name="Chen C."/>
            <person name="Yanf M."/>
            <person name="Daum C."/>
            <person name="Ng V."/>
            <person name="Clum A."/>
            <person name="Steindorff A."/>
            <person name="Ohm R."/>
            <person name="Martin F."/>
            <person name="Silar P."/>
            <person name="Natvig D."/>
            <person name="Lalanne C."/>
            <person name="Gautier V."/>
            <person name="Ament-velasquez S.L."/>
            <person name="Kruys A."/>
            <person name="Hutchinson M.I."/>
            <person name="Powell A.J."/>
            <person name="Barry K."/>
            <person name="Miller A.N."/>
            <person name="Grigoriev I.V."/>
            <person name="Debuchy R."/>
            <person name="Gladieux P."/>
            <person name="Thoren M.H."/>
            <person name="Johannesson H."/>
        </authorList>
    </citation>
    <scope>NUCLEOTIDE SEQUENCE</scope>
    <source>
        <strain evidence="2">FGSC 1904</strain>
    </source>
</reference>
<evidence type="ECO:0000256" key="1">
    <source>
        <dbReference type="SAM" id="MobiDB-lite"/>
    </source>
</evidence>
<feature type="region of interest" description="Disordered" evidence="1">
    <location>
        <begin position="1"/>
        <end position="134"/>
    </location>
</feature>
<sequence length="324" mass="36260">MPHKHTRREKDLSTFDLPPTQIAKPLPPTTISKKKQPAQKKKDDGTQKTSTKRKRAPETQDAPRAFKRLMAFAEGKKPRSGLDNGAPPPSKKAKKKAAAAAAAAATAESTETPAPERETESKPELKIRPGEKLSEFSQRVDAALPISGLVNNKAKGGKDPLGLKIWRTRKEMKMHKLYDEWRIQDAKIKEKREEELEALEEKEMEEEAMGVTWKLNMEAGKKKKKGKKGSRYLGEAKDKEDDPWEEIKKKRGEAKVGLNDVAEAPPELKLPSKKLLVGGATVDVEGIPKAAGSLRQREELQKVREDVVAQYRKLMAERRPNTLV</sequence>
<dbReference type="Proteomes" id="UP001281003">
    <property type="component" value="Unassembled WGS sequence"/>
</dbReference>
<comment type="caution">
    <text evidence="2">The sequence shown here is derived from an EMBL/GenBank/DDBJ whole genome shotgun (WGS) entry which is preliminary data.</text>
</comment>
<dbReference type="PANTHER" id="PTHR40644:SF1">
    <property type="entry name" value="UPF0653 PROTEIN C607.02C"/>
    <property type="match status" value="1"/>
</dbReference>
<feature type="compositionally biased region" description="Basic residues" evidence="1">
    <location>
        <begin position="221"/>
        <end position="230"/>
    </location>
</feature>
<evidence type="ECO:0008006" key="4">
    <source>
        <dbReference type="Google" id="ProtNLM"/>
    </source>
</evidence>
<organism evidence="2 3">
    <name type="scientific">Sordaria brevicollis</name>
    <dbReference type="NCBI Taxonomy" id="83679"/>
    <lineage>
        <taxon>Eukaryota</taxon>
        <taxon>Fungi</taxon>
        <taxon>Dikarya</taxon>
        <taxon>Ascomycota</taxon>
        <taxon>Pezizomycotina</taxon>
        <taxon>Sordariomycetes</taxon>
        <taxon>Sordariomycetidae</taxon>
        <taxon>Sordariales</taxon>
        <taxon>Sordariaceae</taxon>
        <taxon>Sordaria</taxon>
    </lineage>
</organism>
<name>A0AAE0UGB4_SORBR</name>
<gene>
    <name evidence="2" type="ORF">B0T20DRAFT_400373</name>
</gene>
<evidence type="ECO:0000313" key="2">
    <source>
        <dbReference type="EMBL" id="KAK3403221.1"/>
    </source>
</evidence>
<feature type="region of interest" description="Disordered" evidence="1">
    <location>
        <begin position="220"/>
        <end position="246"/>
    </location>
</feature>
<feature type="compositionally biased region" description="Basic and acidic residues" evidence="1">
    <location>
        <begin position="114"/>
        <end position="134"/>
    </location>
</feature>
<dbReference type="PANTHER" id="PTHR40644">
    <property type="entry name" value="UPF0653 PROTEIN C607.02C"/>
    <property type="match status" value="1"/>
</dbReference>
<dbReference type="EMBL" id="JAUTDP010000001">
    <property type="protein sequence ID" value="KAK3403221.1"/>
    <property type="molecule type" value="Genomic_DNA"/>
</dbReference>
<protein>
    <recommendedName>
        <fullName evidence="4">Urease accessory protein</fullName>
    </recommendedName>
</protein>
<proteinExistence type="predicted"/>
<keyword evidence="3" id="KW-1185">Reference proteome</keyword>